<feature type="transmembrane region" description="Helical" evidence="1">
    <location>
        <begin position="29"/>
        <end position="50"/>
    </location>
</feature>
<dbReference type="OrthoDB" id="427596at2759"/>
<dbReference type="AlphaFoldDB" id="A0A078AIH1"/>
<dbReference type="InterPro" id="IPR018152">
    <property type="entry name" value="SOD_Cu/Zn_BS"/>
</dbReference>
<keyword evidence="4" id="KW-1185">Reference proteome</keyword>
<organism evidence="3 4">
    <name type="scientific">Stylonychia lemnae</name>
    <name type="common">Ciliate</name>
    <dbReference type="NCBI Taxonomy" id="5949"/>
    <lineage>
        <taxon>Eukaryota</taxon>
        <taxon>Sar</taxon>
        <taxon>Alveolata</taxon>
        <taxon>Ciliophora</taxon>
        <taxon>Intramacronucleata</taxon>
        <taxon>Spirotrichea</taxon>
        <taxon>Stichotrichia</taxon>
        <taxon>Sporadotrichida</taxon>
        <taxon>Oxytrichidae</taxon>
        <taxon>Stylonychinae</taxon>
        <taxon>Stylonychia</taxon>
    </lineage>
</organism>
<dbReference type="PRINTS" id="PR00068">
    <property type="entry name" value="CUZNDISMTASE"/>
</dbReference>
<feature type="transmembrane region" description="Helical" evidence="1">
    <location>
        <begin position="96"/>
        <end position="114"/>
    </location>
</feature>
<dbReference type="InterPro" id="IPR024134">
    <property type="entry name" value="SOD_Cu/Zn_/chaperone"/>
</dbReference>
<dbReference type="PROSITE" id="PS00087">
    <property type="entry name" value="SOD_CU_ZN_1"/>
    <property type="match status" value="1"/>
</dbReference>
<dbReference type="GO" id="GO:0006801">
    <property type="term" value="P:superoxide metabolic process"/>
    <property type="evidence" value="ECO:0007669"/>
    <property type="project" value="InterPro"/>
</dbReference>
<reference evidence="3 4" key="1">
    <citation type="submission" date="2014-06" db="EMBL/GenBank/DDBJ databases">
        <authorList>
            <person name="Swart Estienne"/>
        </authorList>
    </citation>
    <scope>NUCLEOTIDE SEQUENCE [LARGE SCALE GENOMIC DNA]</scope>
    <source>
        <strain evidence="3 4">130c</strain>
    </source>
</reference>
<keyword evidence="1" id="KW-1133">Transmembrane helix</keyword>
<protein>
    <submittedName>
        <fullName evidence="3">Superoxide dismutase</fullName>
    </submittedName>
</protein>
<dbReference type="Gene3D" id="2.60.40.200">
    <property type="entry name" value="Superoxide dismutase, copper/zinc binding domain"/>
    <property type="match status" value="1"/>
</dbReference>
<dbReference type="Proteomes" id="UP000039865">
    <property type="component" value="Unassembled WGS sequence"/>
</dbReference>
<keyword evidence="1" id="KW-0812">Transmembrane</keyword>
<accession>A0A078AIH1</accession>
<dbReference type="InterPro" id="IPR036423">
    <property type="entry name" value="SOD-like_Cu/Zn_dom_sf"/>
</dbReference>
<dbReference type="Pfam" id="PF00080">
    <property type="entry name" value="Sod_Cu"/>
    <property type="match status" value="1"/>
</dbReference>
<name>A0A078AIH1_STYLE</name>
<evidence type="ECO:0000313" key="3">
    <source>
        <dbReference type="EMBL" id="CDW80608.1"/>
    </source>
</evidence>
<sequence length="314" mass="34280">MLLQGFCFGGLVLDQGSQSQILQLGYLSSTTISMGFGLLCLMFGQGRALRGEGTDSIDIAIENLKEKSYQCFKYFMLELLFFHISSFLLMWIYYRFLVALIINIILGLFLMLFVRNGYDIVKELYVEEGDAKSSELLLKRLNQNYADLGQFPIHAYCLIEPRSPTHNARGYVKLTQSSVLGVQLTGQISGLTPNGQHGFHIHEYGDLSNGCTSLGGHYNPFAHDHGAPEQTHNHVGDLGNIQADSQGVSNFDFMDKKIHLVGPFSIIGRSCQVHLLADDMGLGGTADSLKTGSAGARVGCGVIGRSPPPPAANL</sequence>
<feature type="domain" description="Superoxide dismutase copper/zinc binding" evidence="2">
    <location>
        <begin position="169"/>
        <end position="303"/>
    </location>
</feature>
<evidence type="ECO:0000256" key="1">
    <source>
        <dbReference type="SAM" id="Phobius"/>
    </source>
</evidence>
<feature type="transmembrane region" description="Helical" evidence="1">
    <location>
        <begin position="71"/>
        <end position="90"/>
    </location>
</feature>
<dbReference type="EMBL" id="CCKQ01009148">
    <property type="protein sequence ID" value="CDW80608.1"/>
    <property type="molecule type" value="Genomic_DNA"/>
</dbReference>
<keyword evidence="1" id="KW-0472">Membrane</keyword>
<evidence type="ECO:0000313" key="4">
    <source>
        <dbReference type="Proteomes" id="UP000039865"/>
    </source>
</evidence>
<dbReference type="SUPFAM" id="SSF49329">
    <property type="entry name" value="Cu,Zn superoxide dismutase-like"/>
    <property type="match status" value="1"/>
</dbReference>
<dbReference type="GO" id="GO:0005507">
    <property type="term" value="F:copper ion binding"/>
    <property type="evidence" value="ECO:0007669"/>
    <property type="project" value="InterPro"/>
</dbReference>
<proteinExistence type="predicted"/>
<dbReference type="PANTHER" id="PTHR10003">
    <property type="entry name" value="SUPEROXIDE DISMUTASE CU-ZN -RELATED"/>
    <property type="match status" value="1"/>
</dbReference>
<gene>
    <name evidence="3" type="primary">Contig5165.g5534</name>
    <name evidence="3" type="ORF">STYLEM_9611</name>
</gene>
<evidence type="ECO:0000259" key="2">
    <source>
        <dbReference type="Pfam" id="PF00080"/>
    </source>
</evidence>
<dbReference type="CDD" id="cd00305">
    <property type="entry name" value="Cu-Zn_Superoxide_Dismutase"/>
    <property type="match status" value="1"/>
</dbReference>
<dbReference type="InterPro" id="IPR001424">
    <property type="entry name" value="SOD_Cu_Zn_dom"/>
</dbReference>
<dbReference type="InParanoid" id="A0A078AIH1"/>